<dbReference type="EMBL" id="RCOS01000161">
    <property type="protein sequence ID" value="RSN72267.1"/>
    <property type="molecule type" value="Genomic_DNA"/>
</dbReference>
<gene>
    <name evidence="1" type="ORF">D6D85_14440</name>
</gene>
<dbReference type="Proteomes" id="UP000277582">
    <property type="component" value="Unassembled WGS sequence"/>
</dbReference>
<proteinExistence type="predicted"/>
<accession>A0A429GEJ3</accession>
<sequence length="345" mass="40006">MPRWICVYFFYKGLHVDERNGLGSVIVVEAEMSSDNLKKLLCTKDCNALFIVKDYSVSICILKSYRDVESCPFEVLHLSGRSAIHRVGEPVVKVEFEIPVTPKLIDTICEIRRQGKLLGLTIRYELDVLVINNVVYQVPPTYKPIIVPQITLTPLIGYVYKVLPDGTSHHVMPFDDHEVTRLLKDLKYAEFIRFEVPIKPVPEPAIEVLQKAVKELKVAEELLYKCDYIKTLYTLRNIVLNHLTVEVWRGNQKERHFREELKNYILNVAPEIYRSLYEEAIKGVENILRAVLHYMHRFVHKDTGELISTPLKEDVEYLYTTLLAVVKYLVQLTTRWAKQSSEAKS</sequence>
<protein>
    <submittedName>
        <fullName evidence="1">Uncharacterized protein</fullName>
    </submittedName>
</protein>
<name>A0A429GEJ3_9CREN</name>
<evidence type="ECO:0000313" key="1">
    <source>
        <dbReference type="EMBL" id="RSN72267.1"/>
    </source>
</evidence>
<dbReference type="AlphaFoldDB" id="A0A429GEJ3"/>
<evidence type="ECO:0000313" key="2">
    <source>
        <dbReference type="Proteomes" id="UP000277582"/>
    </source>
</evidence>
<keyword evidence="2" id="KW-1185">Reference proteome</keyword>
<reference evidence="1 2" key="1">
    <citation type="submission" date="2018-10" db="EMBL/GenBank/DDBJ databases">
        <title>Co-occurring genomic capacity for anaerobic methane metabolism and dissimilatory sulfite reduction discovered in the Korarchaeota.</title>
        <authorList>
            <person name="Mckay L.J."/>
            <person name="Dlakic M."/>
            <person name="Fields M.W."/>
            <person name="Delmont T.O."/>
            <person name="Eren A.M."/>
            <person name="Jay Z.J."/>
            <person name="Klingelsmith K.B."/>
            <person name="Rusch D.B."/>
            <person name="Inskeep W.P."/>
        </authorList>
    </citation>
    <scope>NUCLEOTIDE SEQUENCE [LARGE SCALE GENOMIC DNA]</scope>
    <source>
        <strain evidence="1 2">MDKW</strain>
    </source>
</reference>
<comment type="caution">
    <text evidence="1">The sequence shown here is derived from an EMBL/GenBank/DDBJ whole genome shotgun (WGS) entry which is preliminary data.</text>
</comment>
<dbReference type="RefSeq" id="WP_125672649.1">
    <property type="nucleotide sequence ID" value="NZ_RCOS01000161.1"/>
</dbReference>
<organism evidence="1 2">
    <name type="scientific">Candidatus Methanodesulfokora washburnensis</name>
    <dbReference type="NCBI Taxonomy" id="2478471"/>
    <lineage>
        <taxon>Archaea</taxon>
        <taxon>Thermoproteota</taxon>
        <taxon>Candidatus Korarchaeia</taxon>
        <taxon>Candidatus Korarchaeia incertae sedis</taxon>
        <taxon>Candidatus Methanodesulfokora</taxon>
    </lineage>
</organism>